<evidence type="ECO:0000313" key="2">
    <source>
        <dbReference type="EMBL" id="KJD34375.1"/>
    </source>
</evidence>
<keyword evidence="1" id="KW-0812">Transmembrane</keyword>
<dbReference type="Proteomes" id="UP000032361">
    <property type="component" value="Unassembled WGS sequence"/>
</dbReference>
<evidence type="ECO:0000256" key="1">
    <source>
        <dbReference type="SAM" id="Phobius"/>
    </source>
</evidence>
<name>A0A0D7W5I3_9FLAO</name>
<dbReference type="InterPro" id="IPR004891">
    <property type="entry name" value="Mercury-R_MerC"/>
</dbReference>
<feature type="transmembrane region" description="Helical" evidence="1">
    <location>
        <begin position="44"/>
        <end position="65"/>
    </location>
</feature>
<dbReference type="AlphaFoldDB" id="A0A0D7W5I3"/>
<dbReference type="RefSeq" id="WP_044624758.1">
    <property type="nucleotide sequence ID" value="NZ_JTDV01000001.1"/>
</dbReference>
<keyword evidence="1" id="KW-1133">Transmembrane helix</keyword>
<reference evidence="2 3" key="1">
    <citation type="journal article" date="2015" name="Antonie Van Leeuwenhoek">
        <title>Tamlana nanhaiensis sp. nov., isolated from surface seawater collected from the South China Sea.</title>
        <authorList>
            <person name="Liu X."/>
            <person name="Lai Q."/>
            <person name="Du Y."/>
            <person name="Li G."/>
            <person name="Sun F."/>
            <person name="Shao Z."/>
        </authorList>
    </citation>
    <scope>NUCLEOTIDE SEQUENCE [LARGE SCALE GENOMIC DNA]</scope>
    <source>
        <strain evidence="2 3">FHC16</strain>
    </source>
</reference>
<feature type="transmembrane region" description="Helical" evidence="1">
    <location>
        <begin position="95"/>
        <end position="116"/>
    </location>
</feature>
<comment type="caution">
    <text evidence="2">The sequence shown here is derived from an EMBL/GenBank/DDBJ whole genome shotgun (WGS) entry which is preliminary data.</text>
</comment>
<feature type="transmembrane region" description="Helical" evidence="1">
    <location>
        <begin position="12"/>
        <end position="32"/>
    </location>
</feature>
<keyword evidence="3" id="KW-1185">Reference proteome</keyword>
<evidence type="ECO:0000313" key="3">
    <source>
        <dbReference type="Proteomes" id="UP000032361"/>
    </source>
</evidence>
<organism evidence="2 3">
    <name type="scientific">Neotamlana nanhaiensis</name>
    <dbReference type="NCBI Taxonomy" id="1382798"/>
    <lineage>
        <taxon>Bacteria</taxon>
        <taxon>Pseudomonadati</taxon>
        <taxon>Bacteroidota</taxon>
        <taxon>Flavobacteriia</taxon>
        <taxon>Flavobacteriales</taxon>
        <taxon>Flavobacteriaceae</taxon>
        <taxon>Neotamlana</taxon>
    </lineage>
</organism>
<dbReference type="GO" id="GO:0016020">
    <property type="term" value="C:membrane"/>
    <property type="evidence" value="ECO:0007669"/>
    <property type="project" value="InterPro"/>
</dbReference>
<dbReference type="EMBL" id="JTDV01000001">
    <property type="protein sequence ID" value="KJD34375.1"/>
    <property type="molecule type" value="Genomic_DNA"/>
</dbReference>
<dbReference type="STRING" id="1382798.PK35_00790"/>
<accession>A0A0D7W5I3</accession>
<keyword evidence="1" id="KW-0472">Membrane</keyword>
<dbReference type="GO" id="GO:0015097">
    <property type="term" value="F:mercury ion transmembrane transporter activity"/>
    <property type="evidence" value="ECO:0007669"/>
    <property type="project" value="InterPro"/>
</dbReference>
<dbReference type="Pfam" id="PF03203">
    <property type="entry name" value="MerC"/>
    <property type="match status" value="1"/>
</dbReference>
<sequence length="131" mass="14990">MLLKQKADTLGIASSSLCLIHCAATPFLFIAQASSSLYGFEKPVWWQSLDYVFLTISFVAIFYSSKNTSKKWIAVALWLFWSLLLITILDETFELGYFSEAFIYVPSLAIVALHFYNQKYCKCKDDNCCIH</sequence>
<dbReference type="OrthoDB" id="1274419at2"/>
<proteinExistence type="predicted"/>
<feature type="transmembrane region" description="Helical" evidence="1">
    <location>
        <begin position="72"/>
        <end position="89"/>
    </location>
</feature>
<protein>
    <submittedName>
        <fullName evidence="2">Membrane protein</fullName>
    </submittedName>
</protein>
<dbReference type="PATRIC" id="fig|1382798.3.peg.161"/>
<gene>
    <name evidence="2" type="ORF">PK35_00790</name>
</gene>